<dbReference type="Gene3D" id="2.60.120.260">
    <property type="entry name" value="Galactose-binding domain-like"/>
    <property type="match status" value="1"/>
</dbReference>
<dbReference type="InterPro" id="IPR013783">
    <property type="entry name" value="Ig-like_fold"/>
</dbReference>
<dbReference type="RefSeq" id="WP_187034126.1">
    <property type="nucleotide sequence ID" value="NZ_CP060286.1"/>
</dbReference>
<name>A0A7G8T650_9FIRM</name>
<dbReference type="Pfam" id="PF08531">
    <property type="entry name" value="Bac_rhamnosid_N"/>
    <property type="match status" value="1"/>
</dbReference>
<dbReference type="KEGG" id="cfem:HCR03_09810"/>
<protein>
    <submittedName>
        <fullName evidence="2">Alpha-L-rhamnosidase N-terminal domain-containing protein</fullName>
    </submittedName>
</protein>
<dbReference type="PANTHER" id="PTHR33307">
    <property type="entry name" value="ALPHA-RHAMNOSIDASE (EUROFUNG)"/>
    <property type="match status" value="1"/>
</dbReference>
<feature type="domain" description="Bacterial alpha-L-rhamnosidase N-terminal" evidence="1">
    <location>
        <begin position="144"/>
        <end position="253"/>
    </location>
</feature>
<organism evidence="2 3">
    <name type="scientific">Caproicibacter fermentans</name>
    <dbReference type="NCBI Taxonomy" id="2576756"/>
    <lineage>
        <taxon>Bacteria</taxon>
        <taxon>Bacillati</taxon>
        <taxon>Bacillota</taxon>
        <taxon>Clostridia</taxon>
        <taxon>Eubacteriales</taxon>
        <taxon>Acutalibacteraceae</taxon>
        <taxon>Caproicibacter</taxon>
    </lineage>
</organism>
<dbReference type="Gene3D" id="2.60.40.10">
    <property type="entry name" value="Immunoglobulins"/>
    <property type="match status" value="1"/>
</dbReference>
<dbReference type="Proteomes" id="UP000515909">
    <property type="component" value="Chromosome"/>
</dbReference>
<proteinExistence type="predicted"/>
<sequence>MKVKNLKTLHMTNPLGIGLNPYFSWMMESSKKNVMQTAYQIVLKHEDGTAVWDTGKIQSEASSFIEYKGDPLVSRSRYEWTVKVWDNKGNAETASAKFETALLVKTDWKAKWAESALPSAERKIGFGNQPPATMFRKGFSLKGKVSKARLYATCHGIYRLTINGSRPDDREFAPENTVYEKYLCYQTYDVTAMLRQGANAIGMYVGDGWYCGINTQPPTVGLKPIHAILFQLEVEYADGSAETITSDHDVKTACKTGPPDP</sequence>
<evidence type="ECO:0000313" key="2">
    <source>
        <dbReference type="EMBL" id="QNK39091.1"/>
    </source>
</evidence>
<dbReference type="InterPro" id="IPR016007">
    <property type="entry name" value="Alpha_rhamnosid"/>
</dbReference>
<accession>A0A7G8T650</accession>
<dbReference type="PANTHER" id="PTHR33307:SF6">
    <property type="entry name" value="ALPHA-RHAMNOSIDASE (EUROFUNG)-RELATED"/>
    <property type="match status" value="1"/>
</dbReference>
<dbReference type="InterPro" id="IPR013737">
    <property type="entry name" value="Bac_rhamnosid_N"/>
</dbReference>
<gene>
    <name evidence="2" type="ORF">HCR03_09810</name>
</gene>
<evidence type="ECO:0000259" key="1">
    <source>
        <dbReference type="Pfam" id="PF08531"/>
    </source>
</evidence>
<dbReference type="EMBL" id="CP060286">
    <property type="protein sequence ID" value="QNK39091.1"/>
    <property type="molecule type" value="Genomic_DNA"/>
</dbReference>
<dbReference type="Pfam" id="PF25788">
    <property type="entry name" value="Ig_Rha78A_N"/>
    <property type="match status" value="1"/>
</dbReference>
<dbReference type="AlphaFoldDB" id="A0A7G8T650"/>
<reference evidence="2 3" key="1">
    <citation type="submission" date="2020-08" db="EMBL/GenBank/DDBJ databases">
        <title>The isolate Caproiciproducens sp. 7D4C2 produces n-caproate at mildly acidic conditions from hexoses: genome and rBOX comparison with related strains and chain-elongating bacteria.</title>
        <authorList>
            <person name="Esquivel-Elizondo S."/>
            <person name="Bagci C."/>
            <person name="Temovska M."/>
            <person name="Jeon B.S."/>
            <person name="Bessarab I."/>
            <person name="Williams R.B.H."/>
            <person name="Huson D.H."/>
            <person name="Angenent L.T."/>
        </authorList>
    </citation>
    <scope>NUCLEOTIDE SEQUENCE [LARGE SCALE GENOMIC DNA]</scope>
    <source>
        <strain evidence="2 3">7D4C2</strain>
    </source>
</reference>
<evidence type="ECO:0000313" key="3">
    <source>
        <dbReference type="Proteomes" id="UP000515909"/>
    </source>
</evidence>